<evidence type="ECO:0000256" key="3">
    <source>
        <dbReference type="ARBA" id="ARBA00022989"/>
    </source>
</evidence>
<dbReference type="PANTHER" id="PTHR42723:SF1">
    <property type="entry name" value="CHLOROPHYLL SYNTHASE, CHLOROPLASTIC"/>
    <property type="match status" value="1"/>
</dbReference>
<evidence type="ECO:0000313" key="6">
    <source>
        <dbReference type="EMBL" id="MCK8491284.1"/>
    </source>
</evidence>
<proteinExistence type="predicted"/>
<dbReference type="InterPro" id="IPR050475">
    <property type="entry name" value="Prenyltransferase_related"/>
</dbReference>
<sequence length="346" mass="38833">MGQPFVSSLRRMGAQINVLVRAREWWGYKFSPLLATAYATTYLTGASLWSLLPCLLILLLALTVGAVYVSLINDWTDRAIDRAAGKANRLADKSTTFVWSVLGLCLAIGLAFGYYFWTIAPAVSLWYSGAWIAYSLYSIPPFRLKTRSFAGVLADAAGAHLFPQLFTIALISHWVGHTVPDGWWWAIGVWSLACGIRNILWHVLSDVVADRQAGINTFVTHVGEVTAQRLGQWVIFPIEVTAFAVLLILLANSAALIALALYVIQEFMRRKLWNIRLYVLAPNQRIVLNEYYITYYPLAILLTQSARYPVDMAVLVLHLLLFGSHLSDSLRNAYHIAGHLRHRLLR</sequence>
<organism evidence="6 7">
    <name type="scientific">Spirosoma liriopis</name>
    <dbReference type="NCBI Taxonomy" id="2937440"/>
    <lineage>
        <taxon>Bacteria</taxon>
        <taxon>Pseudomonadati</taxon>
        <taxon>Bacteroidota</taxon>
        <taxon>Cytophagia</taxon>
        <taxon>Cytophagales</taxon>
        <taxon>Cytophagaceae</taxon>
        <taxon>Spirosoma</taxon>
    </lineage>
</organism>
<evidence type="ECO:0000256" key="4">
    <source>
        <dbReference type="ARBA" id="ARBA00023136"/>
    </source>
</evidence>
<evidence type="ECO:0000256" key="1">
    <source>
        <dbReference type="ARBA" id="ARBA00004141"/>
    </source>
</evidence>
<feature type="transmembrane region" description="Helical" evidence="5">
    <location>
        <begin position="152"/>
        <end position="175"/>
    </location>
</feature>
<evidence type="ECO:0000313" key="7">
    <source>
        <dbReference type="Proteomes" id="UP001202180"/>
    </source>
</evidence>
<protein>
    <submittedName>
        <fullName evidence="6">UbiA family prenyltransferase</fullName>
    </submittedName>
</protein>
<keyword evidence="7" id="KW-1185">Reference proteome</keyword>
<dbReference type="EMBL" id="JALPRF010000001">
    <property type="protein sequence ID" value="MCK8491284.1"/>
    <property type="molecule type" value="Genomic_DNA"/>
</dbReference>
<dbReference type="RefSeq" id="WP_248476016.1">
    <property type="nucleotide sequence ID" value="NZ_JALPRF010000001.1"/>
</dbReference>
<keyword evidence="2 5" id="KW-0812">Transmembrane</keyword>
<feature type="transmembrane region" description="Helical" evidence="5">
    <location>
        <begin position="55"/>
        <end position="76"/>
    </location>
</feature>
<dbReference type="PANTHER" id="PTHR42723">
    <property type="entry name" value="CHLOROPHYLL SYNTHASE"/>
    <property type="match status" value="1"/>
</dbReference>
<feature type="transmembrane region" description="Helical" evidence="5">
    <location>
        <begin position="123"/>
        <end position="140"/>
    </location>
</feature>
<evidence type="ECO:0000256" key="2">
    <source>
        <dbReference type="ARBA" id="ARBA00022692"/>
    </source>
</evidence>
<dbReference type="Proteomes" id="UP001202180">
    <property type="component" value="Unassembled WGS sequence"/>
</dbReference>
<dbReference type="Pfam" id="PF01040">
    <property type="entry name" value="UbiA"/>
    <property type="match status" value="1"/>
</dbReference>
<keyword evidence="3 5" id="KW-1133">Transmembrane helix</keyword>
<comment type="subcellular location">
    <subcellularLocation>
        <location evidence="1">Membrane</location>
        <topology evidence="1">Multi-pass membrane protein</topology>
    </subcellularLocation>
</comment>
<dbReference type="InterPro" id="IPR000537">
    <property type="entry name" value="UbiA_prenyltransferase"/>
</dbReference>
<evidence type="ECO:0000256" key="5">
    <source>
        <dbReference type="SAM" id="Phobius"/>
    </source>
</evidence>
<comment type="caution">
    <text evidence="6">The sequence shown here is derived from an EMBL/GenBank/DDBJ whole genome shotgun (WGS) entry which is preliminary data.</text>
</comment>
<accession>A0ABT0HGK5</accession>
<keyword evidence="4 5" id="KW-0472">Membrane</keyword>
<gene>
    <name evidence="6" type="ORF">M0L20_05425</name>
</gene>
<name>A0ABT0HGK5_9BACT</name>
<reference evidence="6 7" key="1">
    <citation type="submission" date="2022-04" db="EMBL/GenBank/DDBJ databases">
        <title>Spirosoma sp. strain RP8 genome sequencing and assembly.</title>
        <authorList>
            <person name="Jung Y."/>
        </authorList>
    </citation>
    <scope>NUCLEOTIDE SEQUENCE [LARGE SCALE GENOMIC DNA]</scope>
    <source>
        <strain evidence="6 7">RP8</strain>
    </source>
</reference>
<feature type="transmembrane region" description="Helical" evidence="5">
    <location>
        <begin position="97"/>
        <end position="117"/>
    </location>
</feature>
<feature type="transmembrane region" description="Helical" evidence="5">
    <location>
        <begin position="240"/>
        <end position="264"/>
    </location>
</feature>